<dbReference type="Gene3D" id="3.40.50.2000">
    <property type="entry name" value="Glycogen Phosphorylase B"/>
    <property type="match status" value="2"/>
</dbReference>
<comment type="similarity">
    <text evidence="3 7">Belongs to the glycosyltransferase 1 family. Bacterial/plant glycogen synthase subfamily.</text>
</comment>
<feature type="domain" description="Glycosyl transferase family 1" evidence="8">
    <location>
        <begin position="274"/>
        <end position="425"/>
    </location>
</feature>
<dbReference type="CDD" id="cd03791">
    <property type="entry name" value="GT5_Glycogen_synthase_DULL1-like"/>
    <property type="match status" value="1"/>
</dbReference>
<dbReference type="EC" id="2.4.1.21" evidence="7"/>
<evidence type="ECO:0000256" key="2">
    <source>
        <dbReference type="ARBA" id="ARBA00002764"/>
    </source>
</evidence>
<dbReference type="InterPro" id="IPR001296">
    <property type="entry name" value="Glyco_trans_1"/>
</dbReference>
<evidence type="ECO:0000256" key="4">
    <source>
        <dbReference type="ARBA" id="ARBA00022676"/>
    </source>
</evidence>
<dbReference type="RefSeq" id="WP_006785700.1">
    <property type="nucleotide sequence ID" value="NZ_CABJBH010000007.1"/>
</dbReference>
<organism evidence="10 11">
    <name type="scientific">Turicibacter sanguinis</name>
    <dbReference type="NCBI Taxonomy" id="154288"/>
    <lineage>
        <taxon>Bacteria</taxon>
        <taxon>Bacillati</taxon>
        <taxon>Bacillota</taxon>
        <taxon>Erysipelotrichia</taxon>
        <taxon>Erysipelotrichales</taxon>
        <taxon>Turicibacteraceae</taxon>
        <taxon>Turicibacter</taxon>
    </lineage>
</organism>
<dbReference type="PANTHER" id="PTHR45825">
    <property type="entry name" value="GRANULE-BOUND STARCH SYNTHASE 1, CHLOROPLASTIC/AMYLOPLASTIC"/>
    <property type="match status" value="1"/>
</dbReference>
<evidence type="ECO:0000259" key="8">
    <source>
        <dbReference type="Pfam" id="PF00534"/>
    </source>
</evidence>
<accession>A0A6A8SGR4</accession>
<feature type="domain" description="Starch synthase catalytic" evidence="9">
    <location>
        <begin position="2"/>
        <end position="221"/>
    </location>
</feature>
<proteinExistence type="inferred from homology"/>
<evidence type="ECO:0000259" key="9">
    <source>
        <dbReference type="Pfam" id="PF08323"/>
    </source>
</evidence>
<evidence type="ECO:0000313" key="10">
    <source>
        <dbReference type="EMBL" id="MTK20352.1"/>
    </source>
</evidence>
<dbReference type="NCBIfam" id="TIGR02095">
    <property type="entry name" value="glgA"/>
    <property type="match status" value="1"/>
</dbReference>
<dbReference type="InterPro" id="IPR011835">
    <property type="entry name" value="GS/SS"/>
</dbReference>
<dbReference type="AlphaFoldDB" id="A0A6A8SGR4"/>
<comment type="caution">
    <text evidence="10">The sequence shown here is derived from an EMBL/GenBank/DDBJ whole genome shotgun (WGS) entry which is preliminary data.</text>
</comment>
<sequence length="463" mass="53669">MKVAFVSSEVYPFIKTGGLADVAYALPKALAKLGHDVRVILPAYKQIPEGLLQGAYWVTNVELMGKTFWINCVESEGVKYYLIFEPLFSNRDSIYENDDRDYQFAMFCEITLKLLKNINFQADVIHTNDWQTGLIPFFMHQRYYADPFYYDTKTLYTIHNLRFQGIFSSQAVRALGYRFDDISINYMQLGIQYATKVNTVSETYAKEILTDFYGEHLNHNLWMRKADLSGIVNGIDVDLFNPEVDLSLRSQYSVETLYLKADNKEELQRRFGMEVNKEMALIGVVTRLDSQKGLDLMACVMEEMLIHDHVQFFILGSGEAKYEAFFQSLRDRYPQKLGVYFGYNAALANLVYGASDMFLMPSLYEPCGLSQLISLRYGTVPIVRETGGLNDTVHAFNEFTKEGNGFSFTNYNAHDMMYTIRRALSFYYQDKETWQLLMKRGMTGDYSWEQSAQRYVELYQSMF</sequence>
<dbReference type="Proteomes" id="UP000487649">
    <property type="component" value="Unassembled WGS sequence"/>
</dbReference>
<dbReference type="PANTHER" id="PTHR45825:SF11">
    <property type="entry name" value="ALPHA AMYLASE DOMAIN-CONTAINING PROTEIN"/>
    <property type="match status" value="1"/>
</dbReference>
<dbReference type="HAMAP" id="MF_00484">
    <property type="entry name" value="Glycogen_synth"/>
    <property type="match status" value="1"/>
</dbReference>
<gene>
    <name evidence="7" type="primary">glgA</name>
    <name evidence="10" type="ORF">GMA92_02720</name>
</gene>
<keyword evidence="6 7" id="KW-0320">Glycogen biosynthesis</keyword>
<dbReference type="GO" id="GO:0004373">
    <property type="term" value="F:alpha-1,4-glucan glucosyltransferase (UDP-glucose donor) activity"/>
    <property type="evidence" value="ECO:0007669"/>
    <property type="project" value="InterPro"/>
</dbReference>
<evidence type="ECO:0000256" key="5">
    <source>
        <dbReference type="ARBA" id="ARBA00022679"/>
    </source>
</evidence>
<evidence type="ECO:0000256" key="6">
    <source>
        <dbReference type="ARBA" id="ARBA00023056"/>
    </source>
</evidence>
<comment type="pathway">
    <text evidence="7">Glycan biosynthesis; glycogen biosynthesis.</text>
</comment>
<comment type="function">
    <text evidence="2 7">Synthesizes alpha-1,4-glucan chains using ADP-glucose.</text>
</comment>
<evidence type="ECO:0000313" key="11">
    <source>
        <dbReference type="Proteomes" id="UP000487649"/>
    </source>
</evidence>
<feature type="binding site" evidence="7">
    <location>
        <position position="15"/>
    </location>
    <ligand>
        <name>ADP-alpha-D-glucose</name>
        <dbReference type="ChEBI" id="CHEBI:57498"/>
    </ligand>
</feature>
<protein>
    <recommendedName>
        <fullName evidence="7">Glycogen synthase</fullName>
        <ecNumber evidence="7">2.4.1.21</ecNumber>
    </recommendedName>
    <alternativeName>
        <fullName evidence="7">Starch [bacterial glycogen] synthase</fullName>
    </alternativeName>
</protein>
<keyword evidence="4 7" id="KW-0328">Glycosyltransferase</keyword>
<dbReference type="GO" id="GO:0009011">
    <property type="term" value="F:alpha-1,4-glucan glucosyltransferase (ADP-glucose donor) activity"/>
    <property type="evidence" value="ECO:0007669"/>
    <property type="project" value="UniProtKB-UniRule"/>
</dbReference>
<evidence type="ECO:0000256" key="3">
    <source>
        <dbReference type="ARBA" id="ARBA00010281"/>
    </source>
</evidence>
<dbReference type="SUPFAM" id="SSF53756">
    <property type="entry name" value="UDP-Glycosyltransferase/glycogen phosphorylase"/>
    <property type="match status" value="1"/>
</dbReference>
<comment type="catalytic activity">
    <reaction evidence="1 7">
        <text>[(1-&gt;4)-alpha-D-glucosyl](n) + ADP-alpha-D-glucose = [(1-&gt;4)-alpha-D-glucosyl](n+1) + ADP + H(+)</text>
        <dbReference type="Rhea" id="RHEA:18189"/>
        <dbReference type="Rhea" id="RHEA-COMP:9584"/>
        <dbReference type="Rhea" id="RHEA-COMP:9587"/>
        <dbReference type="ChEBI" id="CHEBI:15378"/>
        <dbReference type="ChEBI" id="CHEBI:15444"/>
        <dbReference type="ChEBI" id="CHEBI:57498"/>
        <dbReference type="ChEBI" id="CHEBI:456216"/>
        <dbReference type="EC" id="2.4.1.21"/>
    </reaction>
</comment>
<evidence type="ECO:0000256" key="1">
    <source>
        <dbReference type="ARBA" id="ARBA00001478"/>
    </source>
</evidence>
<name>A0A6A8SGR4_9FIRM</name>
<dbReference type="GO" id="GO:0005978">
    <property type="term" value="P:glycogen biosynthetic process"/>
    <property type="evidence" value="ECO:0007669"/>
    <property type="project" value="UniProtKB-UniRule"/>
</dbReference>
<reference evidence="10 11" key="1">
    <citation type="journal article" date="2019" name="Nat. Med.">
        <title>A library of human gut bacterial isolates paired with longitudinal multiomics data enables mechanistic microbiome research.</title>
        <authorList>
            <person name="Poyet M."/>
            <person name="Groussin M."/>
            <person name="Gibbons S.M."/>
            <person name="Avila-Pacheco J."/>
            <person name="Jiang X."/>
            <person name="Kearney S.M."/>
            <person name="Perrotta A.R."/>
            <person name="Berdy B."/>
            <person name="Zhao S."/>
            <person name="Lieberman T.D."/>
            <person name="Swanson P.K."/>
            <person name="Smith M."/>
            <person name="Roesemann S."/>
            <person name="Alexander J.E."/>
            <person name="Rich S.A."/>
            <person name="Livny J."/>
            <person name="Vlamakis H."/>
            <person name="Clish C."/>
            <person name="Bullock K."/>
            <person name="Deik A."/>
            <person name="Scott J."/>
            <person name="Pierce K.A."/>
            <person name="Xavier R.J."/>
            <person name="Alm E.J."/>
        </authorList>
    </citation>
    <scope>NUCLEOTIDE SEQUENCE [LARGE SCALE GENOMIC DNA]</scope>
    <source>
        <strain evidence="10 11">BIOML-A198</strain>
    </source>
</reference>
<evidence type="ECO:0000256" key="7">
    <source>
        <dbReference type="HAMAP-Rule" id="MF_00484"/>
    </source>
</evidence>
<keyword evidence="5 7" id="KW-0808">Transferase</keyword>
<dbReference type="EMBL" id="WMQE01000004">
    <property type="protein sequence ID" value="MTK20352.1"/>
    <property type="molecule type" value="Genomic_DNA"/>
</dbReference>
<dbReference type="Pfam" id="PF00534">
    <property type="entry name" value="Glycos_transf_1"/>
    <property type="match status" value="1"/>
</dbReference>
<dbReference type="Pfam" id="PF08323">
    <property type="entry name" value="Glyco_transf_5"/>
    <property type="match status" value="1"/>
</dbReference>
<dbReference type="GeneID" id="60059108"/>
<dbReference type="InterPro" id="IPR013534">
    <property type="entry name" value="Starch_synth_cat_dom"/>
</dbReference>